<dbReference type="EMBL" id="LLXE01000196">
    <property type="protein sequence ID" value="KUM59996.1"/>
    <property type="molecule type" value="Genomic_DNA"/>
</dbReference>
<evidence type="ECO:0000313" key="2">
    <source>
        <dbReference type="Proteomes" id="UP000055045"/>
    </source>
</evidence>
<dbReference type="OrthoDB" id="4270073at2759"/>
<name>A0A101MG72_PENFR</name>
<protein>
    <submittedName>
        <fullName evidence="1">Uncharacterized protein</fullName>
    </submittedName>
</protein>
<accession>A0A101MG72</accession>
<dbReference type="Proteomes" id="UP000055045">
    <property type="component" value="Unassembled WGS sequence"/>
</dbReference>
<organism evidence="1 2">
    <name type="scientific">Penicillium freii</name>
    <dbReference type="NCBI Taxonomy" id="48697"/>
    <lineage>
        <taxon>Eukaryota</taxon>
        <taxon>Fungi</taxon>
        <taxon>Dikarya</taxon>
        <taxon>Ascomycota</taxon>
        <taxon>Pezizomycotina</taxon>
        <taxon>Eurotiomycetes</taxon>
        <taxon>Eurotiomycetidae</taxon>
        <taxon>Eurotiales</taxon>
        <taxon>Aspergillaceae</taxon>
        <taxon>Penicillium</taxon>
    </lineage>
</organism>
<reference evidence="1 2" key="1">
    <citation type="submission" date="2015-10" db="EMBL/GenBank/DDBJ databases">
        <title>Genome sequencing of Penicillium freii.</title>
        <authorList>
            <person name="Nguyen H.D."/>
            <person name="Visagie C.M."/>
            <person name="Seifert K.A."/>
        </authorList>
    </citation>
    <scope>NUCLEOTIDE SEQUENCE [LARGE SCALE GENOMIC DNA]</scope>
    <source>
        <strain evidence="1 2">DAOM 242723</strain>
    </source>
</reference>
<dbReference type="AlphaFoldDB" id="A0A101MG72"/>
<sequence>MASQSNVRDTPTLIKRGADYSSGKKRELIDWLLMLEQKDNVLTLQPSKNGAGTLLKNDDFRIDYQGYFNSNPYDIGWINLQVQENTPRKSNTSTTVITTYVHYQGYHHRRGRITGNIILRAMVQQAMHNIGEYSVFVSESQEGAIVVQNIPRSPQGLIKYGWGSLEDAKRIQGQEWNNPKKKGKWAAIWVPKD</sequence>
<keyword evidence="2" id="KW-1185">Reference proteome</keyword>
<proteinExistence type="predicted"/>
<evidence type="ECO:0000313" key="1">
    <source>
        <dbReference type="EMBL" id="KUM59996.1"/>
    </source>
</evidence>
<gene>
    <name evidence="1" type="ORF">ACN42_g7137</name>
</gene>
<comment type="caution">
    <text evidence="1">The sequence shown here is derived from an EMBL/GenBank/DDBJ whole genome shotgun (WGS) entry which is preliminary data.</text>
</comment>